<keyword evidence="3" id="KW-1185">Reference proteome</keyword>
<reference evidence="2" key="1">
    <citation type="submission" date="2021-04" db="EMBL/GenBank/DDBJ databases">
        <title>Genome based classification of Actinospica acidithermotolerans sp. nov., an actinobacterium isolated from an Indonesian hot spring.</title>
        <authorList>
            <person name="Kusuma A.B."/>
            <person name="Putra K.E."/>
            <person name="Nafisah S."/>
            <person name="Loh J."/>
            <person name="Nouioui I."/>
            <person name="Goodfellow M."/>
        </authorList>
    </citation>
    <scope>NUCLEOTIDE SEQUENCE</scope>
    <source>
        <strain evidence="2">CSCA 57</strain>
    </source>
</reference>
<comment type="caution">
    <text evidence="2">The sequence shown here is derived from an EMBL/GenBank/DDBJ whole genome shotgun (WGS) entry which is preliminary data.</text>
</comment>
<dbReference type="EMBL" id="JAGSOG010000633">
    <property type="protein sequence ID" value="MBR7839791.1"/>
    <property type="molecule type" value="Genomic_DNA"/>
</dbReference>
<evidence type="ECO:0000313" key="3">
    <source>
        <dbReference type="Proteomes" id="UP000675781"/>
    </source>
</evidence>
<name>A0A941EYS7_9ACTN</name>
<dbReference type="Proteomes" id="UP000675781">
    <property type="component" value="Unassembled WGS sequence"/>
</dbReference>
<feature type="non-terminal residue" evidence="2">
    <location>
        <position position="1"/>
    </location>
</feature>
<proteinExistence type="predicted"/>
<feature type="region of interest" description="Disordered" evidence="1">
    <location>
        <begin position="1"/>
        <end position="67"/>
    </location>
</feature>
<sequence>GSPPIPDNLRIAPNPLGGDDVTPRPERFAEAHTADLDPAHAAVTAASRRPIESSHAARPHSTQLSRT</sequence>
<protein>
    <submittedName>
        <fullName evidence="2">Uncharacterized protein</fullName>
    </submittedName>
</protein>
<evidence type="ECO:0000256" key="1">
    <source>
        <dbReference type="SAM" id="MobiDB-lite"/>
    </source>
</evidence>
<feature type="compositionally biased region" description="Basic and acidic residues" evidence="1">
    <location>
        <begin position="21"/>
        <end position="38"/>
    </location>
</feature>
<accession>A0A941EYS7</accession>
<evidence type="ECO:0000313" key="2">
    <source>
        <dbReference type="EMBL" id="MBR7839791.1"/>
    </source>
</evidence>
<gene>
    <name evidence="2" type="ORF">KDL01_41495</name>
</gene>
<dbReference type="AlphaFoldDB" id="A0A941EYS7"/>
<organism evidence="2 3">
    <name type="scientific">Actinospica durhamensis</name>
    <dbReference type="NCBI Taxonomy" id="1508375"/>
    <lineage>
        <taxon>Bacteria</taxon>
        <taxon>Bacillati</taxon>
        <taxon>Actinomycetota</taxon>
        <taxon>Actinomycetes</taxon>
        <taxon>Catenulisporales</taxon>
        <taxon>Actinospicaceae</taxon>
        <taxon>Actinospica</taxon>
    </lineage>
</organism>